<dbReference type="EMBL" id="CP005385">
    <property type="protein sequence ID" value="AGK05860.1"/>
    <property type="molecule type" value="Genomic_DNA"/>
</dbReference>
<evidence type="ECO:0000313" key="5">
    <source>
        <dbReference type="Proteomes" id="UP000006655"/>
    </source>
</evidence>
<feature type="compositionally biased region" description="Low complexity" evidence="1">
    <location>
        <begin position="230"/>
        <end position="242"/>
    </location>
</feature>
<keyword evidence="5" id="KW-1185">Reference proteome</keyword>
<evidence type="ECO:0000313" key="4">
    <source>
        <dbReference type="EMBL" id="AGK05860.1"/>
    </source>
</evidence>
<dbReference type="KEGG" id="mrb:Mrub_1938"/>
<reference evidence="3 5" key="1">
    <citation type="journal article" date="2010" name="Stand. Genomic Sci.">
        <title>Complete genome sequence of Meiothermus ruber type strain (21).</title>
        <authorList>
            <person name="Tindall B.J."/>
            <person name="Sikorski J."/>
            <person name="Lucas S."/>
            <person name="Goltsman E."/>
            <person name="Copeland A."/>
            <person name="Glavina Del Rio T."/>
            <person name="Nolan M."/>
            <person name="Tice H."/>
            <person name="Cheng J.F."/>
            <person name="Han C."/>
            <person name="Pitluck S."/>
            <person name="Liolios K."/>
            <person name="Ivanova N."/>
            <person name="Mavromatis K."/>
            <person name="Ovchinnikova G."/>
            <person name="Pati A."/>
            <person name="Fahnrich R."/>
            <person name="Goodwin L."/>
            <person name="Chen A."/>
            <person name="Palaniappan K."/>
            <person name="Land M."/>
            <person name="Hauser L."/>
            <person name="Chang Y.J."/>
            <person name="Jeffries C.D."/>
            <person name="Rohde M."/>
            <person name="Goker M."/>
            <person name="Woyke T."/>
            <person name="Bristow J."/>
            <person name="Eisen J.A."/>
            <person name="Markowitz V."/>
            <person name="Hugenholtz P."/>
            <person name="Kyrpides N.C."/>
            <person name="Klenk H.P."/>
            <person name="Lapidus A."/>
        </authorList>
    </citation>
    <scope>NUCLEOTIDE SEQUENCE [LARGE SCALE GENOMIC DNA]</scope>
    <source>
        <strain evidence="5">ATCC 35948 / DSM 1279 / VKM B-1258 / 21</strain>
        <strain evidence="3">DSM 1279</strain>
    </source>
</reference>
<feature type="compositionally biased region" description="Low complexity" evidence="1">
    <location>
        <begin position="255"/>
        <end position="267"/>
    </location>
</feature>
<accession>D3PTB1</accession>
<feature type="region of interest" description="Disordered" evidence="1">
    <location>
        <begin position="184"/>
        <end position="338"/>
    </location>
</feature>
<reference evidence="4" key="2">
    <citation type="submission" date="2013-04" db="EMBL/GenBank/DDBJ databases">
        <title>Non-Hybrid, Finished Microbial Genome Assemblies from Long-Read SMRT Sequencing Data.</title>
        <authorList>
            <person name="Klammer A."/>
            <person name="Drake J."/>
            <person name="Heiner C."/>
            <person name="Clum A."/>
            <person name="Copeland A."/>
            <person name="Huddleston J."/>
            <person name="Eichler E."/>
            <person name="Turner S.W."/>
        </authorList>
    </citation>
    <scope>NUCLEOTIDE SEQUENCE</scope>
    <source>
        <strain evidence="4">DSM 1279</strain>
    </source>
</reference>
<reference evidence="4 6" key="3">
    <citation type="submission" date="2013-04" db="EMBL/GenBank/DDBJ databases">
        <authorList>
            <person name="Chin J."/>
            <person name="Alexander D.H."/>
            <person name="Marks P."/>
            <person name="Korlach J."/>
            <person name="Clum A."/>
            <person name="Copeland A."/>
        </authorList>
    </citation>
    <scope>NUCLEOTIDE SEQUENCE [LARGE SCALE GENOMIC DNA]</scope>
    <source>
        <strain evidence="6">ATCC 35948 / DSM 1279 / VKM B-1258 / 21</strain>
        <strain evidence="4">DSM 1279</strain>
    </source>
</reference>
<evidence type="ECO:0008006" key="7">
    <source>
        <dbReference type="Google" id="ProtNLM"/>
    </source>
</evidence>
<sequence length="470" mass="50822">MESLGHYLLRERIVLPGVGAMEAFEGQDVRTGIDVLAFRPIAKPLPELSIPHTLPWIDQEGDAWIAEIPVGAVKTAWLAGRLDIARLTQWCKQLVTVLHWAQERDIPVGYVIPELIWARGSRIWLGGVGVPNPEHARDFSGLLNTIKVFAGEAYPALPWREALEDYVAGHRDYTALLERLEFEGETPASKSSSSDPQAAVRTSPPAQDPSRPHADPLEARRARAGGEGVGDAVRGEGASSSLEARRARAGGEGVGDAVRGEGASSSLEARRARAGGEGVGDAVCGERAQDEMTPDKRPAKATSQDAPDAEKQTHSKSLNVEVNEPAQPAAASTPPRRIRIEERLEPPFEVLEPPLPSRRTVALWIWLIPLVLLLAGLGWWMRSRTPSPGATAVYPVEFRLQPPGPGASLAILEAPEGSQMPLNTEIAQLPGRVDFDRPGIYRIRVRVQGRAPVESLIEVPNPGGVTISLQ</sequence>
<evidence type="ECO:0000313" key="6">
    <source>
        <dbReference type="Proteomes" id="UP000013026"/>
    </source>
</evidence>
<name>D3PTB1_MEIRD</name>
<feature type="compositionally biased region" description="Basic and acidic residues" evidence="1">
    <location>
        <begin position="287"/>
        <end position="298"/>
    </location>
</feature>
<keyword evidence="2" id="KW-0812">Transmembrane</keyword>
<feature type="compositionally biased region" description="Basic and acidic residues" evidence="1">
    <location>
        <begin position="210"/>
        <end position="221"/>
    </location>
</feature>
<dbReference type="Proteomes" id="UP000013026">
    <property type="component" value="Chromosome"/>
</dbReference>
<dbReference type="Proteomes" id="UP000006655">
    <property type="component" value="Chromosome"/>
</dbReference>
<organism evidence="4 6">
    <name type="scientific">Meiothermus ruber (strain ATCC 35948 / DSM 1279 / VKM B-1258 / 21)</name>
    <name type="common">Thermus ruber</name>
    <dbReference type="NCBI Taxonomy" id="504728"/>
    <lineage>
        <taxon>Bacteria</taxon>
        <taxon>Thermotogati</taxon>
        <taxon>Deinococcota</taxon>
        <taxon>Deinococci</taxon>
        <taxon>Thermales</taxon>
        <taxon>Thermaceae</taxon>
        <taxon>Meiothermus</taxon>
    </lineage>
</organism>
<evidence type="ECO:0000256" key="1">
    <source>
        <dbReference type="SAM" id="MobiDB-lite"/>
    </source>
</evidence>
<dbReference type="PATRIC" id="fig|504728.9.peg.2648"/>
<keyword evidence="2" id="KW-0472">Membrane</keyword>
<dbReference type="KEGG" id="mre:K649_12870"/>
<dbReference type="eggNOG" id="ENOG5030ZCA">
    <property type="taxonomic scope" value="Bacteria"/>
</dbReference>
<dbReference type="EMBL" id="CP001743">
    <property type="protein sequence ID" value="ADD28694.1"/>
    <property type="molecule type" value="Genomic_DNA"/>
</dbReference>
<protein>
    <recommendedName>
        <fullName evidence="7">PEGA domain-containing protein</fullName>
    </recommendedName>
</protein>
<evidence type="ECO:0000313" key="3">
    <source>
        <dbReference type="EMBL" id="ADD28694.1"/>
    </source>
</evidence>
<proteinExistence type="predicted"/>
<keyword evidence="2" id="KW-1133">Transmembrane helix</keyword>
<gene>
    <name evidence="3" type="ordered locus">Mrub_1938</name>
    <name evidence="4" type="ORF">K649_12870</name>
</gene>
<evidence type="ECO:0000256" key="2">
    <source>
        <dbReference type="SAM" id="Phobius"/>
    </source>
</evidence>
<dbReference type="RefSeq" id="WP_013014193.1">
    <property type="nucleotide sequence ID" value="NC_013946.1"/>
</dbReference>
<dbReference type="OrthoDB" id="31776at2"/>
<dbReference type="STRING" id="504728.K649_12870"/>
<dbReference type="AlphaFoldDB" id="D3PTB1"/>
<feature type="transmembrane region" description="Helical" evidence="2">
    <location>
        <begin position="361"/>
        <end position="380"/>
    </location>
</feature>